<evidence type="ECO:0000313" key="3">
    <source>
        <dbReference type="Proteomes" id="UP001454036"/>
    </source>
</evidence>
<evidence type="ECO:0000313" key="2">
    <source>
        <dbReference type="EMBL" id="GAA0150543.1"/>
    </source>
</evidence>
<comment type="caution">
    <text evidence="2">The sequence shown here is derived from an EMBL/GenBank/DDBJ whole genome shotgun (WGS) entry which is preliminary data.</text>
</comment>
<dbReference type="Proteomes" id="UP001454036">
    <property type="component" value="Unassembled WGS sequence"/>
</dbReference>
<dbReference type="AlphaFoldDB" id="A0AAV3PK37"/>
<organism evidence="2 3">
    <name type="scientific">Lithospermum erythrorhizon</name>
    <name type="common">Purple gromwell</name>
    <name type="synonym">Lithospermum officinale var. erythrorhizon</name>
    <dbReference type="NCBI Taxonomy" id="34254"/>
    <lineage>
        <taxon>Eukaryota</taxon>
        <taxon>Viridiplantae</taxon>
        <taxon>Streptophyta</taxon>
        <taxon>Embryophyta</taxon>
        <taxon>Tracheophyta</taxon>
        <taxon>Spermatophyta</taxon>
        <taxon>Magnoliopsida</taxon>
        <taxon>eudicotyledons</taxon>
        <taxon>Gunneridae</taxon>
        <taxon>Pentapetalae</taxon>
        <taxon>asterids</taxon>
        <taxon>lamiids</taxon>
        <taxon>Boraginales</taxon>
        <taxon>Boraginaceae</taxon>
        <taxon>Boraginoideae</taxon>
        <taxon>Lithospermeae</taxon>
        <taxon>Lithospermum</taxon>
    </lineage>
</organism>
<reference evidence="2 3" key="1">
    <citation type="submission" date="2024-01" db="EMBL/GenBank/DDBJ databases">
        <title>The complete chloroplast genome sequence of Lithospermum erythrorhizon: insights into the phylogenetic relationship among Boraginaceae species and the maternal lineages of purple gromwells.</title>
        <authorList>
            <person name="Okada T."/>
            <person name="Watanabe K."/>
        </authorList>
    </citation>
    <scope>NUCLEOTIDE SEQUENCE [LARGE SCALE GENOMIC DNA]</scope>
</reference>
<evidence type="ECO:0000256" key="1">
    <source>
        <dbReference type="SAM" id="MobiDB-lite"/>
    </source>
</evidence>
<dbReference type="EMBL" id="BAABME010017566">
    <property type="protein sequence ID" value="GAA0150543.1"/>
    <property type="molecule type" value="Genomic_DNA"/>
</dbReference>
<feature type="region of interest" description="Disordered" evidence="1">
    <location>
        <begin position="41"/>
        <end position="61"/>
    </location>
</feature>
<keyword evidence="3" id="KW-1185">Reference proteome</keyword>
<name>A0AAV3PK37_LITER</name>
<sequence>MKTKSRIIGTKKVEATQMDFELSDELEKEAALLLIQLSCDSENRSTSRGGRSSGGGDRLNGLKDINEEMIAKEESVGDNNNNSGEICSRNEETIMERKKKKFKSVVDLYNQTKPLVFRKHGNIKVPG</sequence>
<proteinExistence type="predicted"/>
<gene>
    <name evidence="2" type="ORF">LIER_37129</name>
</gene>
<protein>
    <submittedName>
        <fullName evidence="2">Uncharacterized protein</fullName>
    </submittedName>
</protein>
<accession>A0AAV3PK37</accession>